<accession>A0ABN7UR01</accession>
<sequence length="127" mass="14319">MEVDVLIRCTFNSFDKVHAAIVGCNAKTSTNLILGKNDKNIQTEMLHNDGHRGQLPNNKRIPNDLYKKLGYNVSRLDEVSRSGIASQKYWFYSPECAQLVSETSNVPVIVLAAENYSFIPLNQEPDF</sequence>
<keyword evidence="2" id="KW-1185">Reference proteome</keyword>
<dbReference type="EMBL" id="CAJVQB010004533">
    <property type="protein sequence ID" value="CAG8638597.1"/>
    <property type="molecule type" value="Genomic_DNA"/>
</dbReference>
<protein>
    <submittedName>
        <fullName evidence="1">34535_t:CDS:1</fullName>
    </submittedName>
</protein>
<gene>
    <name evidence="1" type="ORF">GMARGA_LOCUS8720</name>
</gene>
<reference evidence="1 2" key="1">
    <citation type="submission" date="2021-06" db="EMBL/GenBank/DDBJ databases">
        <authorList>
            <person name="Kallberg Y."/>
            <person name="Tangrot J."/>
            <person name="Rosling A."/>
        </authorList>
    </citation>
    <scope>NUCLEOTIDE SEQUENCE [LARGE SCALE GENOMIC DNA]</scope>
    <source>
        <strain evidence="1 2">120-4 pot B 10/14</strain>
    </source>
</reference>
<organism evidence="1 2">
    <name type="scientific">Gigaspora margarita</name>
    <dbReference type="NCBI Taxonomy" id="4874"/>
    <lineage>
        <taxon>Eukaryota</taxon>
        <taxon>Fungi</taxon>
        <taxon>Fungi incertae sedis</taxon>
        <taxon>Mucoromycota</taxon>
        <taxon>Glomeromycotina</taxon>
        <taxon>Glomeromycetes</taxon>
        <taxon>Diversisporales</taxon>
        <taxon>Gigasporaceae</taxon>
        <taxon>Gigaspora</taxon>
    </lineage>
</organism>
<proteinExistence type="predicted"/>
<name>A0ABN7UR01_GIGMA</name>
<dbReference type="Proteomes" id="UP000789901">
    <property type="component" value="Unassembled WGS sequence"/>
</dbReference>
<comment type="caution">
    <text evidence="1">The sequence shown here is derived from an EMBL/GenBank/DDBJ whole genome shotgun (WGS) entry which is preliminary data.</text>
</comment>
<evidence type="ECO:0000313" key="1">
    <source>
        <dbReference type="EMBL" id="CAG8638597.1"/>
    </source>
</evidence>
<evidence type="ECO:0000313" key="2">
    <source>
        <dbReference type="Proteomes" id="UP000789901"/>
    </source>
</evidence>